<feature type="transmembrane region" description="Helical" evidence="15">
    <location>
        <begin position="46"/>
        <end position="66"/>
    </location>
</feature>
<dbReference type="GO" id="GO:0019957">
    <property type="term" value="F:C-C chemokine binding"/>
    <property type="evidence" value="ECO:0007669"/>
    <property type="project" value="TreeGrafter"/>
</dbReference>
<evidence type="ECO:0000256" key="5">
    <source>
        <dbReference type="ARBA" id="ARBA00022753"/>
    </source>
</evidence>
<dbReference type="GO" id="GO:0016493">
    <property type="term" value="F:C-C chemokine receptor activity"/>
    <property type="evidence" value="ECO:0007669"/>
    <property type="project" value="TreeGrafter"/>
</dbReference>
<comment type="similarity">
    <text evidence="13">Belongs to the G-protein coupled receptor 1 family.</text>
</comment>
<keyword evidence="10 13" id="KW-0675">Receptor</keyword>
<evidence type="ECO:0000256" key="13">
    <source>
        <dbReference type="RuleBase" id="RU000688"/>
    </source>
</evidence>
<gene>
    <name evidence="17" type="ORF">NDU88_003459</name>
</gene>
<dbReference type="PRINTS" id="PR00237">
    <property type="entry name" value="GPCRRHODOPSN"/>
</dbReference>
<feature type="transmembrane region" description="Helical" evidence="15">
    <location>
        <begin position="78"/>
        <end position="97"/>
    </location>
</feature>
<keyword evidence="11" id="KW-0325">Glycoprotein</keyword>
<feature type="region of interest" description="Disordered" evidence="14">
    <location>
        <begin position="326"/>
        <end position="350"/>
    </location>
</feature>
<comment type="caution">
    <text evidence="17">The sequence shown here is derived from an EMBL/GenBank/DDBJ whole genome shotgun (WGS) entry which is preliminary data.</text>
</comment>
<keyword evidence="9" id="KW-1015">Disulfide bond</keyword>
<dbReference type="GO" id="GO:0009897">
    <property type="term" value="C:external side of plasma membrane"/>
    <property type="evidence" value="ECO:0007669"/>
    <property type="project" value="TreeGrafter"/>
</dbReference>
<evidence type="ECO:0000313" key="17">
    <source>
        <dbReference type="EMBL" id="KAJ1199626.1"/>
    </source>
</evidence>
<organism evidence="17 18">
    <name type="scientific">Pleurodeles waltl</name>
    <name type="common">Iberian ribbed newt</name>
    <dbReference type="NCBI Taxonomy" id="8319"/>
    <lineage>
        <taxon>Eukaryota</taxon>
        <taxon>Metazoa</taxon>
        <taxon>Chordata</taxon>
        <taxon>Craniata</taxon>
        <taxon>Vertebrata</taxon>
        <taxon>Euteleostomi</taxon>
        <taxon>Amphibia</taxon>
        <taxon>Batrachia</taxon>
        <taxon>Caudata</taxon>
        <taxon>Salamandroidea</taxon>
        <taxon>Salamandridae</taxon>
        <taxon>Pleurodelinae</taxon>
        <taxon>Pleurodeles</taxon>
    </lineage>
</organism>
<keyword evidence="12 13" id="KW-0807">Transducer</keyword>
<evidence type="ECO:0000256" key="11">
    <source>
        <dbReference type="ARBA" id="ARBA00023180"/>
    </source>
</evidence>
<accession>A0AAV7VFF5</accession>
<evidence type="ECO:0000256" key="8">
    <source>
        <dbReference type="ARBA" id="ARBA00023136"/>
    </source>
</evidence>
<keyword evidence="8 15" id="KW-0472">Membrane</keyword>
<evidence type="ECO:0000256" key="12">
    <source>
        <dbReference type="ARBA" id="ARBA00023224"/>
    </source>
</evidence>
<evidence type="ECO:0000256" key="7">
    <source>
        <dbReference type="ARBA" id="ARBA00023040"/>
    </source>
</evidence>
<sequence length="350" mass="39632">MAGSADATLGTTGIKTTEYDYYSEEPISLCIKSDIIQFGASLVPTFLLLVFVYSLLGNGLILALLLKYEKVKTVTNLFILNLVVSDLLFAASLPFWAVYHRSEWIFGDAMCKLMTAIYYIGFYSCVLFLTLMSVDRYLAVVHVVSAARTRSVGYATVASLIVWGISFLSTLPKIFIYGTRQDSSVGTVCAETGYDEEHIKTWKMVGYCQQLVLFFLIPLVIILYCYVLIVAKLFRARMHDKFKAVKLIFLIVLVFFVCWTPYNVVVFIKMLPVSAPNTCNKGLDYAFYICRCLAYFHCCTNPIFYTFVGTKFRRHLAVLLGHRLSCRPSSTRSSSSSKFSEHSPQTLYEY</sequence>
<feature type="transmembrane region" description="Helical" evidence="15">
    <location>
        <begin position="285"/>
        <end position="308"/>
    </location>
</feature>
<dbReference type="PRINTS" id="PR00645">
    <property type="entry name" value="CXCCHMKINER4"/>
</dbReference>
<evidence type="ECO:0000256" key="15">
    <source>
        <dbReference type="SAM" id="Phobius"/>
    </source>
</evidence>
<dbReference type="PANTHER" id="PTHR10489">
    <property type="entry name" value="CELL ADHESION MOLECULE"/>
    <property type="match status" value="1"/>
</dbReference>
<evidence type="ECO:0000256" key="14">
    <source>
        <dbReference type="SAM" id="MobiDB-lite"/>
    </source>
</evidence>
<dbReference type="Proteomes" id="UP001066276">
    <property type="component" value="Chromosome 2_1"/>
</dbReference>
<dbReference type="AlphaFoldDB" id="A0AAV7VFF5"/>
<keyword evidence="5" id="KW-0967">Endosome</keyword>
<dbReference type="EMBL" id="JANPWB010000003">
    <property type="protein sequence ID" value="KAJ1199626.1"/>
    <property type="molecule type" value="Genomic_DNA"/>
</dbReference>
<evidence type="ECO:0000256" key="3">
    <source>
        <dbReference type="ARBA" id="ARBA00022475"/>
    </source>
</evidence>
<dbReference type="Gene3D" id="1.20.1070.10">
    <property type="entry name" value="Rhodopsin 7-helix transmembrane proteins"/>
    <property type="match status" value="1"/>
</dbReference>
<evidence type="ECO:0000256" key="9">
    <source>
        <dbReference type="ARBA" id="ARBA00023157"/>
    </source>
</evidence>
<dbReference type="PROSITE" id="PS00237">
    <property type="entry name" value="G_PROTEIN_RECEP_F1_1"/>
    <property type="match status" value="1"/>
</dbReference>
<keyword evidence="18" id="KW-1185">Reference proteome</keyword>
<feature type="transmembrane region" description="Helical" evidence="15">
    <location>
        <begin position="211"/>
        <end position="235"/>
    </location>
</feature>
<evidence type="ECO:0000256" key="4">
    <source>
        <dbReference type="ARBA" id="ARBA00022692"/>
    </source>
</evidence>
<proteinExistence type="inferred from homology"/>
<dbReference type="InterPro" id="IPR001277">
    <property type="entry name" value="CXCR4/ACKR2"/>
</dbReference>
<evidence type="ECO:0000313" key="18">
    <source>
        <dbReference type="Proteomes" id="UP001066276"/>
    </source>
</evidence>
<keyword evidence="7 13" id="KW-0297">G-protein coupled receptor</keyword>
<reference evidence="17" key="1">
    <citation type="journal article" date="2022" name="bioRxiv">
        <title>Sequencing and chromosome-scale assembly of the giantPleurodeles waltlgenome.</title>
        <authorList>
            <person name="Brown T."/>
            <person name="Elewa A."/>
            <person name="Iarovenko S."/>
            <person name="Subramanian E."/>
            <person name="Araus A.J."/>
            <person name="Petzold A."/>
            <person name="Susuki M."/>
            <person name="Suzuki K.-i.T."/>
            <person name="Hayashi T."/>
            <person name="Toyoda A."/>
            <person name="Oliveira C."/>
            <person name="Osipova E."/>
            <person name="Leigh N.D."/>
            <person name="Simon A."/>
            <person name="Yun M.H."/>
        </authorList>
    </citation>
    <scope>NUCLEOTIDE SEQUENCE</scope>
    <source>
        <strain evidence="17">20211129_DDA</strain>
        <tissue evidence="17">Liver</tissue>
    </source>
</reference>
<dbReference type="InterPro" id="IPR050119">
    <property type="entry name" value="CCR1-9-like"/>
</dbReference>
<dbReference type="GO" id="GO:0060326">
    <property type="term" value="P:cell chemotaxis"/>
    <property type="evidence" value="ECO:0007669"/>
    <property type="project" value="TreeGrafter"/>
</dbReference>
<feature type="transmembrane region" description="Helical" evidence="15">
    <location>
        <begin position="117"/>
        <end position="139"/>
    </location>
</feature>
<dbReference type="Pfam" id="PF00001">
    <property type="entry name" value="7tm_1"/>
    <property type="match status" value="1"/>
</dbReference>
<protein>
    <recommendedName>
        <fullName evidence="16">G-protein coupled receptors family 1 profile domain-containing protein</fullName>
    </recommendedName>
</protein>
<dbReference type="PRINTS" id="PR00657">
    <property type="entry name" value="CCCHEMOKINER"/>
</dbReference>
<evidence type="ECO:0000256" key="1">
    <source>
        <dbReference type="ARBA" id="ARBA00004412"/>
    </source>
</evidence>
<comment type="subcellular location">
    <subcellularLocation>
        <location evidence="2">Cell membrane</location>
        <topology evidence="2">Multi-pass membrane protein</topology>
    </subcellularLocation>
    <subcellularLocation>
        <location evidence="1">Early endosome</location>
    </subcellularLocation>
</comment>
<dbReference type="GO" id="GO:0007204">
    <property type="term" value="P:positive regulation of cytosolic calcium ion concentration"/>
    <property type="evidence" value="ECO:0007669"/>
    <property type="project" value="TreeGrafter"/>
</dbReference>
<dbReference type="GO" id="GO:0019722">
    <property type="term" value="P:calcium-mediated signaling"/>
    <property type="evidence" value="ECO:0007669"/>
    <property type="project" value="TreeGrafter"/>
</dbReference>
<keyword evidence="3" id="KW-1003">Cell membrane</keyword>
<feature type="transmembrane region" description="Helical" evidence="15">
    <location>
        <begin position="247"/>
        <end position="265"/>
    </location>
</feature>
<dbReference type="InterPro" id="IPR017452">
    <property type="entry name" value="GPCR_Rhodpsn_7TM"/>
</dbReference>
<feature type="transmembrane region" description="Helical" evidence="15">
    <location>
        <begin position="151"/>
        <end position="171"/>
    </location>
</feature>
<dbReference type="PANTHER" id="PTHR10489:SF922">
    <property type="entry name" value="C-C CHEMOKINE RECEPTOR FAMILY-LIKE-RELATED"/>
    <property type="match status" value="1"/>
</dbReference>
<dbReference type="InterPro" id="IPR000355">
    <property type="entry name" value="Chemokine_rcpt"/>
</dbReference>
<dbReference type="GO" id="GO:0006955">
    <property type="term" value="P:immune response"/>
    <property type="evidence" value="ECO:0007669"/>
    <property type="project" value="TreeGrafter"/>
</dbReference>
<keyword evidence="6 15" id="KW-1133">Transmembrane helix</keyword>
<dbReference type="GO" id="GO:0005769">
    <property type="term" value="C:early endosome"/>
    <property type="evidence" value="ECO:0007669"/>
    <property type="project" value="UniProtKB-SubCell"/>
</dbReference>
<name>A0AAV7VFF5_PLEWA</name>
<feature type="compositionally biased region" description="Low complexity" evidence="14">
    <location>
        <begin position="326"/>
        <end position="338"/>
    </location>
</feature>
<feature type="domain" description="G-protein coupled receptors family 1 profile" evidence="16">
    <location>
        <begin position="57"/>
        <end position="305"/>
    </location>
</feature>
<dbReference type="PROSITE" id="PS50262">
    <property type="entry name" value="G_PROTEIN_RECEP_F1_2"/>
    <property type="match status" value="1"/>
</dbReference>
<keyword evidence="4 13" id="KW-0812">Transmembrane</keyword>
<evidence type="ECO:0000259" key="16">
    <source>
        <dbReference type="PROSITE" id="PS50262"/>
    </source>
</evidence>
<dbReference type="InterPro" id="IPR000276">
    <property type="entry name" value="GPCR_Rhodpsn"/>
</dbReference>
<dbReference type="SUPFAM" id="SSF81321">
    <property type="entry name" value="Family A G protein-coupled receptor-like"/>
    <property type="match status" value="1"/>
</dbReference>
<evidence type="ECO:0000256" key="6">
    <source>
        <dbReference type="ARBA" id="ARBA00022989"/>
    </source>
</evidence>
<evidence type="ECO:0000256" key="2">
    <source>
        <dbReference type="ARBA" id="ARBA00004651"/>
    </source>
</evidence>
<dbReference type="FunFam" id="1.20.1070.10:FF:000130">
    <property type="entry name" value="Chemokine (C-C motif) receptor 2"/>
    <property type="match status" value="1"/>
</dbReference>
<evidence type="ECO:0000256" key="10">
    <source>
        <dbReference type="ARBA" id="ARBA00023170"/>
    </source>
</evidence>